<dbReference type="GO" id="GO:0005789">
    <property type="term" value="C:endoplasmic reticulum membrane"/>
    <property type="evidence" value="ECO:0007669"/>
    <property type="project" value="UniProtKB-SubCell"/>
</dbReference>
<dbReference type="GO" id="GO:0005506">
    <property type="term" value="F:iron ion binding"/>
    <property type="evidence" value="ECO:0007669"/>
    <property type="project" value="InterPro"/>
</dbReference>
<sequence length="128" mass="14985">MLTSFITTNTPRDINMYITHLISKNSFTILGFEFIVYHLGHHPEVVQRLRQEFDEVLEKDVTKPITHNDIDKLQYCDAVIKEVSRHFPVNYSLGRVNVEKDTIGGYVCSIMKRKNYWTDPEKFVSDGF</sequence>
<dbReference type="OrthoDB" id="2330341at2759"/>
<keyword evidence="4" id="KW-0472">Membrane</keyword>
<dbReference type="GO" id="GO:0020037">
    <property type="term" value="F:heme binding"/>
    <property type="evidence" value="ECO:0007669"/>
    <property type="project" value="InterPro"/>
</dbReference>
<proteinExistence type="inferred from homology"/>
<comment type="similarity">
    <text evidence="2">Belongs to the cytochrome P450 family.</text>
</comment>
<evidence type="ECO:0000256" key="4">
    <source>
        <dbReference type="ARBA" id="ARBA00023136"/>
    </source>
</evidence>
<evidence type="ECO:0000256" key="3">
    <source>
        <dbReference type="ARBA" id="ARBA00022824"/>
    </source>
</evidence>
<comment type="caution">
    <text evidence="5">The sequence shown here is derived from an EMBL/GenBank/DDBJ whole genome shotgun (WGS) entry which is preliminary data.</text>
</comment>
<evidence type="ECO:0008006" key="7">
    <source>
        <dbReference type="Google" id="ProtNLM"/>
    </source>
</evidence>
<evidence type="ECO:0000256" key="1">
    <source>
        <dbReference type="ARBA" id="ARBA00004586"/>
    </source>
</evidence>
<dbReference type="AlphaFoldDB" id="A0A916E5N1"/>
<dbReference type="Proteomes" id="UP000684084">
    <property type="component" value="Unassembled WGS sequence"/>
</dbReference>
<dbReference type="GO" id="GO:0016705">
    <property type="term" value="F:oxidoreductase activity, acting on paired donors, with incorporation or reduction of molecular oxygen"/>
    <property type="evidence" value="ECO:0007669"/>
    <property type="project" value="InterPro"/>
</dbReference>
<comment type="subcellular location">
    <subcellularLocation>
        <location evidence="1">Endoplasmic reticulum membrane</location>
    </subcellularLocation>
</comment>
<dbReference type="EMBL" id="CAGKOT010000010">
    <property type="protein sequence ID" value="CAB5356701.1"/>
    <property type="molecule type" value="Genomic_DNA"/>
</dbReference>
<evidence type="ECO:0000256" key="2">
    <source>
        <dbReference type="ARBA" id="ARBA00010617"/>
    </source>
</evidence>
<gene>
    <name evidence="5" type="ORF">CHRIB12_LOCUS6493</name>
</gene>
<organism evidence="5 6">
    <name type="scientific">Rhizophagus irregularis</name>
    <dbReference type="NCBI Taxonomy" id="588596"/>
    <lineage>
        <taxon>Eukaryota</taxon>
        <taxon>Fungi</taxon>
        <taxon>Fungi incertae sedis</taxon>
        <taxon>Mucoromycota</taxon>
        <taxon>Glomeromycotina</taxon>
        <taxon>Glomeromycetes</taxon>
        <taxon>Glomerales</taxon>
        <taxon>Glomeraceae</taxon>
        <taxon>Rhizophagus</taxon>
    </lineage>
</organism>
<dbReference type="GO" id="GO:0004497">
    <property type="term" value="F:monooxygenase activity"/>
    <property type="evidence" value="ECO:0007669"/>
    <property type="project" value="InterPro"/>
</dbReference>
<dbReference type="PANTHER" id="PTHR24291:SF189">
    <property type="entry name" value="CYTOCHROME P450 4C3-RELATED"/>
    <property type="match status" value="1"/>
</dbReference>
<dbReference type="PANTHER" id="PTHR24291">
    <property type="entry name" value="CYTOCHROME P450 FAMILY 4"/>
    <property type="match status" value="1"/>
</dbReference>
<dbReference type="Pfam" id="PF00067">
    <property type="entry name" value="p450"/>
    <property type="match status" value="1"/>
</dbReference>
<reference evidence="5" key="1">
    <citation type="submission" date="2020-05" db="EMBL/GenBank/DDBJ databases">
        <authorList>
            <person name="Rincon C."/>
            <person name="Sanders R I."/>
            <person name="Robbins C."/>
            <person name="Chaturvedi A."/>
        </authorList>
    </citation>
    <scope>NUCLEOTIDE SEQUENCE</scope>
    <source>
        <strain evidence="5">CHB12</strain>
    </source>
</reference>
<dbReference type="InterPro" id="IPR001128">
    <property type="entry name" value="Cyt_P450"/>
</dbReference>
<accession>A0A916E5N1</accession>
<protein>
    <recommendedName>
        <fullName evidence="7">Cytochrome P450</fullName>
    </recommendedName>
</protein>
<evidence type="ECO:0000313" key="5">
    <source>
        <dbReference type="EMBL" id="CAB5356701.1"/>
    </source>
</evidence>
<dbReference type="InterPro" id="IPR050196">
    <property type="entry name" value="Cytochrome_P450_Monoox"/>
</dbReference>
<evidence type="ECO:0000313" key="6">
    <source>
        <dbReference type="Proteomes" id="UP000684084"/>
    </source>
</evidence>
<keyword evidence="3" id="KW-0256">Endoplasmic reticulum</keyword>
<name>A0A916E5N1_9GLOM</name>